<evidence type="ECO:0000313" key="3">
    <source>
        <dbReference type="EMBL" id="QCW84044.1"/>
    </source>
</evidence>
<dbReference type="PIRSF" id="PIRSF000714">
    <property type="entry name" value="HIT"/>
    <property type="match status" value="1"/>
</dbReference>
<dbReference type="OrthoDB" id="9799145at2"/>
<reference evidence="4" key="1">
    <citation type="journal article" date="2019" name="J. Bacteriol.">
        <title>A Mutagenic Screen Identifies a TonB-Dependent Receptor Required for the Lanthanide Metal Switch in the Type I Methanotroph 'Methylotuvimicrobium buryatense' 5GB1C.</title>
        <authorList>
            <person name="Groom J.D."/>
            <person name="Ford S.M."/>
            <person name="Pesesky M.W."/>
            <person name="Lidstrom M.E."/>
        </authorList>
    </citation>
    <scope>NUCLEOTIDE SEQUENCE [LARGE SCALE GENOMIC DNA]</scope>
    <source>
        <strain evidence="4">5GB1C</strain>
    </source>
</reference>
<dbReference type="InterPro" id="IPR036265">
    <property type="entry name" value="HIT-like_sf"/>
</dbReference>
<dbReference type="SUPFAM" id="SSF54197">
    <property type="entry name" value="HIT-like"/>
    <property type="match status" value="1"/>
</dbReference>
<proteinExistence type="predicted"/>
<evidence type="ECO:0000313" key="4">
    <source>
        <dbReference type="Proteomes" id="UP000305881"/>
    </source>
</evidence>
<feature type="domain" description="HIT" evidence="2">
    <location>
        <begin position="2"/>
        <end position="104"/>
    </location>
</feature>
<evidence type="ECO:0000259" key="2">
    <source>
        <dbReference type="PROSITE" id="PS51084"/>
    </source>
</evidence>
<keyword evidence="4" id="KW-1185">Reference proteome</keyword>
<dbReference type="Gene3D" id="3.30.428.10">
    <property type="entry name" value="HIT-like"/>
    <property type="match status" value="1"/>
</dbReference>
<dbReference type="InterPro" id="IPR026026">
    <property type="entry name" value="HIT_Hint"/>
</dbReference>
<sequence length="150" mass="17352">MTFQLHPQLQRDCIRLGRLELCQLLLMNDSQYPWFILVPEIGDIREIYQLSPTDRSLLQEESCQIAKRLAGLFNADKMNVAAIGNLVPQLHIHHIVRYRSDKAWPAPVWGKFDAVPYTEHQLAELLPKIKTAFDDILTRYTFRTSNFGSA</sequence>
<dbReference type="GO" id="GO:0003824">
    <property type="term" value="F:catalytic activity"/>
    <property type="evidence" value="ECO:0007669"/>
    <property type="project" value="InterPro"/>
</dbReference>
<dbReference type="KEGG" id="mbur:EQU24_18710"/>
<dbReference type="STRING" id="675511.GCA_000341735_03700"/>
<dbReference type="EMBL" id="CP035467">
    <property type="protein sequence ID" value="QCW84044.1"/>
    <property type="molecule type" value="Genomic_DNA"/>
</dbReference>
<dbReference type="PROSITE" id="PS51084">
    <property type="entry name" value="HIT_2"/>
    <property type="match status" value="1"/>
</dbReference>
<dbReference type="AlphaFoldDB" id="A0A4P9URD2"/>
<gene>
    <name evidence="3" type="ORF">EQU24_18710</name>
</gene>
<dbReference type="Pfam" id="PF01230">
    <property type="entry name" value="HIT"/>
    <property type="match status" value="1"/>
</dbReference>
<organism evidence="3 4">
    <name type="scientific">Methylotuvimicrobium buryatense</name>
    <name type="common">Methylomicrobium buryatense</name>
    <dbReference type="NCBI Taxonomy" id="95641"/>
    <lineage>
        <taxon>Bacteria</taxon>
        <taxon>Pseudomonadati</taxon>
        <taxon>Pseudomonadota</taxon>
        <taxon>Gammaproteobacteria</taxon>
        <taxon>Methylococcales</taxon>
        <taxon>Methylococcaceae</taxon>
        <taxon>Methylotuvimicrobium</taxon>
    </lineage>
</organism>
<dbReference type="InterPro" id="IPR011146">
    <property type="entry name" value="HIT-like"/>
</dbReference>
<name>A0A4P9URD2_METBY</name>
<comment type="caution">
    <text evidence="1">Lacks conserved residue(s) required for the propagation of feature annotation.</text>
</comment>
<evidence type="ECO:0000256" key="1">
    <source>
        <dbReference type="PROSITE-ProRule" id="PRU00464"/>
    </source>
</evidence>
<accession>A0A4P9URD2</accession>
<dbReference type="Proteomes" id="UP000305881">
    <property type="component" value="Chromosome"/>
</dbReference>
<protein>
    <submittedName>
        <fullName evidence="3">HIT domain-containing protein</fullName>
    </submittedName>
</protein>
<dbReference type="RefSeq" id="WP_051056255.1">
    <property type="nucleotide sequence ID" value="NZ_CP035467.1"/>
</dbReference>